<dbReference type="RefSeq" id="XP_016461039.1">
    <property type="nucleotide sequence ID" value="XM_016605553.1"/>
</dbReference>
<dbReference type="InterPro" id="IPR056924">
    <property type="entry name" value="SH3_Tf2-1"/>
</dbReference>
<dbReference type="PANTHER" id="PTHR46148">
    <property type="entry name" value="CHROMO DOMAIN-CONTAINING PROTEIN"/>
    <property type="match status" value="1"/>
</dbReference>
<sequence length="124" mass="13724">MKGIMRFGMRGKLILRFIGQFEVLERVGEVTCRLALPSSLSGVHPDPIWYSEHGNRNSGGVAAALREHEEFPANAMEDLAPLHECKGDYVNTNNEEEWKGQESLDFANGAGETANVEGWGPWPP</sequence>
<evidence type="ECO:0000313" key="2">
    <source>
        <dbReference type="RefSeq" id="XP_016461039.1"/>
    </source>
</evidence>
<evidence type="ECO:0000259" key="1">
    <source>
        <dbReference type="Pfam" id="PF24626"/>
    </source>
</evidence>
<name>A0A1S3Z9J5_TOBAC</name>
<protein>
    <recommendedName>
        <fullName evidence="1">Tf2-1-like SH3-like domain-containing protein</fullName>
    </recommendedName>
</protein>
<feature type="domain" description="Tf2-1-like SH3-like" evidence="1">
    <location>
        <begin position="6"/>
        <end position="44"/>
    </location>
</feature>
<dbReference type="KEGG" id="nta:107784421"/>
<dbReference type="AlphaFoldDB" id="A0A1S3Z9J5"/>
<accession>A0A1S3Z9J5</accession>
<dbReference type="OrthoDB" id="1297073at2759"/>
<dbReference type="PaxDb" id="4097-A0A1S3Z9J5"/>
<reference evidence="2" key="1">
    <citation type="submission" date="2025-08" db="UniProtKB">
        <authorList>
            <consortium name="RefSeq"/>
        </authorList>
    </citation>
    <scope>IDENTIFICATION</scope>
</reference>
<proteinExistence type="predicted"/>
<organism evidence="2">
    <name type="scientific">Nicotiana tabacum</name>
    <name type="common">Common tobacco</name>
    <dbReference type="NCBI Taxonomy" id="4097"/>
    <lineage>
        <taxon>Eukaryota</taxon>
        <taxon>Viridiplantae</taxon>
        <taxon>Streptophyta</taxon>
        <taxon>Embryophyta</taxon>
        <taxon>Tracheophyta</taxon>
        <taxon>Spermatophyta</taxon>
        <taxon>Magnoliopsida</taxon>
        <taxon>eudicotyledons</taxon>
        <taxon>Gunneridae</taxon>
        <taxon>Pentapetalae</taxon>
        <taxon>asterids</taxon>
        <taxon>lamiids</taxon>
        <taxon>Solanales</taxon>
        <taxon>Solanaceae</taxon>
        <taxon>Nicotianoideae</taxon>
        <taxon>Nicotianeae</taxon>
        <taxon>Nicotiana</taxon>
    </lineage>
</organism>
<gene>
    <name evidence="2" type="primary">LOC107784421</name>
</gene>
<dbReference type="Pfam" id="PF24626">
    <property type="entry name" value="SH3_Tf2-1"/>
    <property type="match status" value="1"/>
</dbReference>
<dbReference type="PANTHER" id="PTHR46148:SF60">
    <property type="entry name" value="CHROMO DOMAIN-CONTAINING PROTEIN"/>
    <property type="match status" value="1"/>
</dbReference>